<evidence type="ECO:0000256" key="1">
    <source>
        <dbReference type="ARBA" id="ARBA00003394"/>
    </source>
</evidence>
<evidence type="ECO:0000256" key="3">
    <source>
        <dbReference type="ARBA" id="ARBA00012621"/>
    </source>
</evidence>
<comment type="catalytic activity">
    <reaction evidence="7 10">
        <text>lipid IVA (E. coli) + CMP-3-deoxy-beta-D-manno-octulosonate = alpha-Kdo-(2-&gt;6)-lipid IVA (E. coli) + CMP + H(+)</text>
        <dbReference type="Rhea" id="RHEA:28066"/>
        <dbReference type="ChEBI" id="CHEBI:15378"/>
        <dbReference type="ChEBI" id="CHEBI:58603"/>
        <dbReference type="ChEBI" id="CHEBI:60364"/>
        <dbReference type="ChEBI" id="CHEBI:60377"/>
        <dbReference type="ChEBI" id="CHEBI:85987"/>
        <dbReference type="EC" id="2.4.99.12"/>
    </reaction>
</comment>
<feature type="active site" description="Proton acceptor" evidence="8">
    <location>
        <position position="71"/>
    </location>
</feature>
<sequence>MKTGKTAPPGIALRGWLALTWGLRPVLPLLLKRRLRRGKEDKARWREKLGHASAPRPEGRLVWLHAVGLGEVLALRGLIARMAHSEPDLSFLVTSNTLGSARALARNMPPRTLHQFAPLDAAGPARRFLDHWRPDLSIWAEQELWPGLVFRADRAGIPLALINARMNDAALARRRRARAIYRDILPRFALISAQEKRTASNLTALGARRVRCDGSLKSIAPPLADDPAQKAVLETDIGDRPLWLAASTHAPDETLALAAHGQILTRAPETLLILAPRLPDRGDAIATEIRARGLRLARRSAADSITPKTQVYLADTLGEMGLFYRLAPVAFIGGSMNETQGHNPWEAAALGTAILHGPNLANFAADYAALHDAQAARMVDTADALAKAVTDPDNAAMAERAEALVAANMDRLDALCQKLLDLV</sequence>
<dbReference type="AlphaFoldDB" id="A0A5A9Z7N5"/>
<name>A0A5A9Z7N5_9RHOB</name>
<dbReference type="UniPathway" id="UPA00958"/>
<comment type="similarity">
    <text evidence="10">Belongs to the glycosyltransferase group 1 family.</text>
</comment>
<keyword evidence="10" id="KW-1003">Cell membrane</keyword>
<evidence type="ECO:0000313" key="13">
    <source>
        <dbReference type="Proteomes" id="UP000325291"/>
    </source>
</evidence>
<dbReference type="Proteomes" id="UP000325291">
    <property type="component" value="Unassembled WGS sequence"/>
</dbReference>
<dbReference type="GO" id="GO:0043842">
    <property type="term" value="F:Kdo transferase activity"/>
    <property type="evidence" value="ECO:0007669"/>
    <property type="project" value="UniProtKB-EC"/>
</dbReference>
<protein>
    <recommendedName>
        <fullName evidence="4 10">3-deoxy-D-manno-octulosonic acid transferase</fullName>
        <shortName evidence="10">Kdo transferase</shortName>
        <ecNumber evidence="3 10">2.4.99.12</ecNumber>
    </recommendedName>
    <alternativeName>
        <fullName evidence="6 10">Lipid IV(A) 3-deoxy-D-manno-octulosonic acid transferase</fullName>
    </alternativeName>
</protein>
<dbReference type="GO" id="GO:0009245">
    <property type="term" value="P:lipid A biosynthetic process"/>
    <property type="evidence" value="ECO:0007669"/>
    <property type="project" value="TreeGrafter"/>
</dbReference>
<evidence type="ECO:0000256" key="4">
    <source>
        <dbReference type="ARBA" id="ARBA00019077"/>
    </source>
</evidence>
<comment type="function">
    <text evidence="1 10">Involved in lipopolysaccharide (LPS) biosynthesis. Catalyzes the transfer of 3-deoxy-D-manno-octulosonate (Kdo) residue(s) from CMP-Kdo to lipid IV(A), the tetraacyldisaccharide-1,4'-bisphosphate precursor of lipid A.</text>
</comment>
<feature type="site" description="Transition state stabilizer" evidence="9">
    <location>
        <position position="141"/>
    </location>
</feature>
<dbReference type="EMBL" id="VINQ01000011">
    <property type="protein sequence ID" value="KAA0912985.1"/>
    <property type="molecule type" value="Genomic_DNA"/>
</dbReference>
<keyword evidence="10" id="KW-0472">Membrane</keyword>
<dbReference type="Gene3D" id="3.40.50.2000">
    <property type="entry name" value="Glycogen Phosphorylase B"/>
    <property type="match status" value="1"/>
</dbReference>
<feature type="domain" description="3-deoxy-D-manno-octulosonic-acid transferase N-terminal" evidence="11">
    <location>
        <begin position="44"/>
        <end position="217"/>
    </location>
</feature>
<evidence type="ECO:0000256" key="7">
    <source>
        <dbReference type="ARBA" id="ARBA00049183"/>
    </source>
</evidence>
<comment type="pathway">
    <text evidence="2 10">Bacterial outer membrane biogenesis; LPS core biosynthesis.</text>
</comment>
<evidence type="ECO:0000256" key="10">
    <source>
        <dbReference type="RuleBase" id="RU365103"/>
    </source>
</evidence>
<proteinExistence type="inferred from homology"/>
<dbReference type="PANTHER" id="PTHR42755">
    <property type="entry name" value="3-DEOXY-MANNO-OCTULOSONATE CYTIDYLYLTRANSFERASE"/>
    <property type="match status" value="1"/>
</dbReference>
<dbReference type="PANTHER" id="PTHR42755:SF1">
    <property type="entry name" value="3-DEOXY-D-MANNO-OCTULOSONIC ACID TRANSFERASE, MITOCHONDRIAL-RELATED"/>
    <property type="match status" value="1"/>
</dbReference>
<comment type="subcellular location">
    <subcellularLocation>
        <location evidence="10">Cell membrane</location>
    </subcellularLocation>
</comment>
<accession>A0A5A9Z7N5</accession>
<dbReference type="InterPro" id="IPR007507">
    <property type="entry name" value="Glycos_transf_N"/>
</dbReference>
<dbReference type="InterPro" id="IPR039901">
    <property type="entry name" value="Kdotransferase"/>
</dbReference>
<reference evidence="12 13" key="1">
    <citation type="submission" date="2019-07" db="EMBL/GenBank/DDBJ databases">
        <title>Aquicoccus porphyridii gen. nov., sp. nov., isolated from a small marine red alga, Porphyridium marinum.</title>
        <authorList>
            <person name="Liu L."/>
        </authorList>
    </citation>
    <scope>NUCLEOTIDE SEQUENCE [LARGE SCALE GENOMIC DNA]</scope>
    <source>
        <strain evidence="12 13">L1 8-17</strain>
    </source>
</reference>
<gene>
    <name evidence="12" type="ORF">FLO80_14240</name>
</gene>
<dbReference type="InterPro" id="IPR038107">
    <property type="entry name" value="Glycos_transf_N_sf"/>
</dbReference>
<feature type="site" description="Transition state stabilizer" evidence="9">
    <location>
        <position position="217"/>
    </location>
</feature>
<dbReference type="EC" id="2.4.99.12" evidence="3 10"/>
<dbReference type="Gene3D" id="3.40.50.11720">
    <property type="entry name" value="3-Deoxy-D-manno-octulosonic-acid transferase, N-terminal domain"/>
    <property type="match status" value="1"/>
</dbReference>
<evidence type="ECO:0000256" key="8">
    <source>
        <dbReference type="PIRSR" id="PIRSR639901-1"/>
    </source>
</evidence>
<evidence type="ECO:0000256" key="9">
    <source>
        <dbReference type="PIRSR" id="PIRSR639901-2"/>
    </source>
</evidence>
<dbReference type="GO" id="GO:0009244">
    <property type="term" value="P:lipopolysaccharide core region biosynthetic process"/>
    <property type="evidence" value="ECO:0007669"/>
    <property type="project" value="UniProtKB-UniRule"/>
</dbReference>
<evidence type="ECO:0000259" key="11">
    <source>
        <dbReference type="Pfam" id="PF04413"/>
    </source>
</evidence>
<evidence type="ECO:0000256" key="2">
    <source>
        <dbReference type="ARBA" id="ARBA00004713"/>
    </source>
</evidence>
<dbReference type="GO" id="GO:0005886">
    <property type="term" value="C:plasma membrane"/>
    <property type="evidence" value="ECO:0007669"/>
    <property type="project" value="UniProtKB-SubCell"/>
</dbReference>
<keyword evidence="10" id="KW-0448">Lipopolysaccharide biosynthesis</keyword>
<organism evidence="12 13">
    <name type="scientific">Aquicoccus porphyridii</name>
    <dbReference type="NCBI Taxonomy" id="1852029"/>
    <lineage>
        <taxon>Bacteria</taxon>
        <taxon>Pseudomonadati</taxon>
        <taxon>Pseudomonadota</taxon>
        <taxon>Alphaproteobacteria</taxon>
        <taxon>Rhodobacterales</taxon>
        <taxon>Paracoccaceae</taxon>
        <taxon>Aquicoccus</taxon>
    </lineage>
</organism>
<dbReference type="RefSeq" id="WP_111364431.1">
    <property type="nucleotide sequence ID" value="NZ_VINQ01000011.1"/>
</dbReference>
<evidence type="ECO:0000313" key="12">
    <source>
        <dbReference type="EMBL" id="KAA0912985.1"/>
    </source>
</evidence>
<dbReference type="Pfam" id="PF04413">
    <property type="entry name" value="Glycos_transf_N"/>
    <property type="match status" value="1"/>
</dbReference>
<keyword evidence="13" id="KW-1185">Reference proteome</keyword>
<comment type="caution">
    <text evidence="12">The sequence shown here is derived from an EMBL/GenBank/DDBJ whole genome shotgun (WGS) entry which is preliminary data.</text>
</comment>
<evidence type="ECO:0000256" key="5">
    <source>
        <dbReference type="ARBA" id="ARBA00022679"/>
    </source>
</evidence>
<evidence type="ECO:0000256" key="6">
    <source>
        <dbReference type="ARBA" id="ARBA00031445"/>
    </source>
</evidence>
<keyword evidence="5 10" id="KW-0808">Transferase</keyword>